<dbReference type="AlphaFoldDB" id="A0A9D9EL55"/>
<evidence type="ECO:0000313" key="2">
    <source>
        <dbReference type="Proteomes" id="UP000810252"/>
    </source>
</evidence>
<evidence type="ECO:0000313" key="1">
    <source>
        <dbReference type="EMBL" id="MBO8448973.1"/>
    </source>
</evidence>
<name>A0A9D9EL55_9BACT</name>
<organism evidence="1 2">
    <name type="scientific">Candidatus Cryptobacteroides merdigallinarum</name>
    <dbReference type="NCBI Taxonomy" id="2840770"/>
    <lineage>
        <taxon>Bacteria</taxon>
        <taxon>Pseudomonadati</taxon>
        <taxon>Bacteroidota</taxon>
        <taxon>Bacteroidia</taxon>
        <taxon>Bacteroidales</taxon>
        <taxon>Candidatus Cryptobacteroides</taxon>
    </lineage>
</organism>
<sequence>MEERMKEQLMSWAEKYNDPVYFKEDPIIFPAHFAAGLDKGYRLADVEIAALISAHLAWGRRAMIVRDCNRALDEMQWRPYDYVMNGEYRDEDTSLHRTVKWSEFAGICRRLKEIYGSRDSIEGMTNAQIRTLVYGRKEDPKAPDKKINMMRRWMVRDDGKVDLGVWKHSDRKSLLIPLDVHVYEMAASLGLTARKQKDIVTVHEITDTFREIFPDDPCKGDFALFGYGLYRQAAEASD</sequence>
<dbReference type="Proteomes" id="UP000810252">
    <property type="component" value="Unassembled WGS sequence"/>
</dbReference>
<comment type="caution">
    <text evidence="1">The sequence shown here is derived from an EMBL/GenBank/DDBJ whole genome shotgun (WGS) entry which is preliminary data.</text>
</comment>
<dbReference type="EMBL" id="JADIMQ010000096">
    <property type="protein sequence ID" value="MBO8448973.1"/>
    <property type="molecule type" value="Genomic_DNA"/>
</dbReference>
<dbReference type="InterPro" id="IPR014127">
    <property type="entry name" value="CHP02757"/>
</dbReference>
<reference evidence="1" key="2">
    <citation type="journal article" date="2021" name="PeerJ">
        <title>Extensive microbial diversity within the chicken gut microbiome revealed by metagenomics and culture.</title>
        <authorList>
            <person name="Gilroy R."/>
            <person name="Ravi A."/>
            <person name="Getino M."/>
            <person name="Pursley I."/>
            <person name="Horton D.L."/>
            <person name="Alikhan N.F."/>
            <person name="Baker D."/>
            <person name="Gharbi K."/>
            <person name="Hall N."/>
            <person name="Watson M."/>
            <person name="Adriaenssens E.M."/>
            <person name="Foster-Nyarko E."/>
            <person name="Jarju S."/>
            <person name="Secka A."/>
            <person name="Antonio M."/>
            <person name="Oren A."/>
            <person name="Chaudhuri R.R."/>
            <person name="La Ragione R."/>
            <person name="Hildebrand F."/>
            <person name="Pallen M.J."/>
        </authorList>
    </citation>
    <scope>NUCLEOTIDE SEQUENCE</scope>
    <source>
        <strain evidence="1">20514</strain>
    </source>
</reference>
<accession>A0A9D9EL55</accession>
<proteinExistence type="predicted"/>
<dbReference type="Pfam" id="PF09674">
    <property type="entry name" value="DUF2400"/>
    <property type="match status" value="2"/>
</dbReference>
<dbReference type="NCBIfam" id="TIGR02757">
    <property type="entry name" value="TIGR02757 family protein"/>
    <property type="match status" value="1"/>
</dbReference>
<reference evidence="1" key="1">
    <citation type="submission" date="2020-10" db="EMBL/GenBank/DDBJ databases">
        <authorList>
            <person name="Gilroy R."/>
        </authorList>
    </citation>
    <scope>NUCLEOTIDE SEQUENCE</scope>
    <source>
        <strain evidence="1">20514</strain>
    </source>
</reference>
<protein>
    <submittedName>
        <fullName evidence="1">TIGR02757 family protein</fullName>
    </submittedName>
</protein>
<gene>
    <name evidence="1" type="ORF">IAC29_06865</name>
</gene>